<evidence type="ECO:0000256" key="5">
    <source>
        <dbReference type="ARBA" id="ARBA00023163"/>
    </source>
</evidence>
<dbReference type="Proteomes" id="UP000016860">
    <property type="component" value="Unassembled WGS sequence"/>
</dbReference>
<dbReference type="InterPro" id="IPR007627">
    <property type="entry name" value="RNA_pol_sigma70_r2"/>
</dbReference>
<name>U4QY05_9FIRM</name>
<sequence length="193" mass="22236">MDKKILDLLKEKPEKGLEKLINTYSGLVYTIIYNKLNQYFSVEDIEECVSSVFYEVYKNRSVIDLSKGTLKAYIAVLSKRRAIDLFRKNSKHVINQISLETQDLEDCAVNRLFNVEDEVDAETKDMLIQAIKALGEPDSEIFTRKYYLGQNSKEISGLMGIKQNTVDKRLSRGLLKLRAIVDKMEKPQEMEGK</sequence>
<dbReference type="Gene3D" id="1.10.10.10">
    <property type="entry name" value="Winged helix-like DNA-binding domain superfamily/Winged helix DNA-binding domain"/>
    <property type="match status" value="1"/>
</dbReference>
<evidence type="ECO:0000256" key="2">
    <source>
        <dbReference type="ARBA" id="ARBA00023015"/>
    </source>
</evidence>
<organism evidence="8 9">
    <name type="scientific">Ruminiclostridium papyrosolvens C7</name>
    <dbReference type="NCBI Taxonomy" id="1330534"/>
    <lineage>
        <taxon>Bacteria</taxon>
        <taxon>Bacillati</taxon>
        <taxon>Bacillota</taxon>
        <taxon>Clostridia</taxon>
        <taxon>Eubacteriales</taxon>
        <taxon>Oscillospiraceae</taxon>
        <taxon>Ruminiclostridium</taxon>
    </lineage>
</organism>
<keyword evidence="5" id="KW-0804">Transcription</keyword>
<feature type="domain" description="RNA polymerase sigma factor 70 region 4 type 2" evidence="7">
    <location>
        <begin position="125"/>
        <end position="177"/>
    </location>
</feature>
<comment type="similarity">
    <text evidence="1">Belongs to the sigma-70 factor family. ECF subfamily.</text>
</comment>
<dbReference type="GO" id="GO:0003677">
    <property type="term" value="F:DNA binding"/>
    <property type="evidence" value="ECO:0007669"/>
    <property type="project" value="UniProtKB-KW"/>
</dbReference>
<dbReference type="STRING" id="1330534.L323_15630"/>
<dbReference type="PANTHER" id="PTHR43133:SF8">
    <property type="entry name" value="RNA POLYMERASE SIGMA FACTOR HI_1459-RELATED"/>
    <property type="match status" value="1"/>
</dbReference>
<dbReference type="PANTHER" id="PTHR43133">
    <property type="entry name" value="RNA POLYMERASE ECF-TYPE SIGMA FACTO"/>
    <property type="match status" value="1"/>
</dbReference>
<reference evidence="8 9" key="1">
    <citation type="journal article" date="2013" name="Genome Announc.">
        <title>Draft Genome Sequence of the Cellulolytic Bacterium Clostridium papyrosolvens C7 (ATCC 700395).</title>
        <authorList>
            <person name="Zepeda V."/>
            <person name="Dassa B."/>
            <person name="Borovok I."/>
            <person name="Lamed R."/>
            <person name="Bayer E.A."/>
            <person name="Cate J.H."/>
        </authorList>
    </citation>
    <scope>NUCLEOTIDE SEQUENCE [LARGE SCALE GENOMIC DNA]</scope>
    <source>
        <strain evidence="8 9">C7</strain>
    </source>
</reference>
<dbReference type="InterPro" id="IPR014284">
    <property type="entry name" value="RNA_pol_sigma-70_dom"/>
</dbReference>
<dbReference type="OrthoDB" id="2678696at2"/>
<dbReference type="Pfam" id="PF04542">
    <property type="entry name" value="Sigma70_r2"/>
    <property type="match status" value="1"/>
</dbReference>
<keyword evidence="4" id="KW-0238">DNA-binding</keyword>
<dbReference type="GO" id="GO:0006352">
    <property type="term" value="P:DNA-templated transcription initiation"/>
    <property type="evidence" value="ECO:0007669"/>
    <property type="project" value="InterPro"/>
</dbReference>
<evidence type="ECO:0000256" key="1">
    <source>
        <dbReference type="ARBA" id="ARBA00010641"/>
    </source>
</evidence>
<dbReference type="EMBL" id="ATAY01000085">
    <property type="protein sequence ID" value="EPR09482.1"/>
    <property type="molecule type" value="Genomic_DNA"/>
</dbReference>
<dbReference type="InterPro" id="IPR013325">
    <property type="entry name" value="RNA_pol_sigma_r2"/>
</dbReference>
<feature type="domain" description="RNA polymerase sigma-70 region 2" evidence="6">
    <location>
        <begin position="20"/>
        <end position="91"/>
    </location>
</feature>
<gene>
    <name evidence="8" type="ORF">L323_15630</name>
</gene>
<dbReference type="InterPro" id="IPR039425">
    <property type="entry name" value="RNA_pol_sigma-70-like"/>
</dbReference>
<evidence type="ECO:0000313" key="8">
    <source>
        <dbReference type="EMBL" id="EPR09482.1"/>
    </source>
</evidence>
<keyword evidence="2" id="KW-0805">Transcription regulation</keyword>
<evidence type="ECO:0000259" key="6">
    <source>
        <dbReference type="Pfam" id="PF04542"/>
    </source>
</evidence>
<dbReference type="GO" id="GO:0016987">
    <property type="term" value="F:sigma factor activity"/>
    <property type="evidence" value="ECO:0007669"/>
    <property type="project" value="UniProtKB-KW"/>
</dbReference>
<proteinExistence type="inferred from homology"/>
<evidence type="ECO:0000256" key="4">
    <source>
        <dbReference type="ARBA" id="ARBA00023125"/>
    </source>
</evidence>
<dbReference type="RefSeq" id="WP_020816555.1">
    <property type="nucleotide sequence ID" value="NZ_ATAY01000085.1"/>
</dbReference>
<dbReference type="Gene3D" id="1.10.1740.10">
    <property type="match status" value="1"/>
</dbReference>
<keyword evidence="3" id="KW-0731">Sigma factor</keyword>
<protein>
    <submittedName>
        <fullName evidence="8">RNA polymerase subunit sigma-24</fullName>
    </submittedName>
</protein>
<dbReference type="InterPro" id="IPR036388">
    <property type="entry name" value="WH-like_DNA-bd_sf"/>
</dbReference>
<dbReference type="AlphaFoldDB" id="U4QY05"/>
<accession>U4QY05</accession>
<dbReference type="SUPFAM" id="SSF88659">
    <property type="entry name" value="Sigma3 and sigma4 domains of RNA polymerase sigma factors"/>
    <property type="match status" value="1"/>
</dbReference>
<evidence type="ECO:0000259" key="7">
    <source>
        <dbReference type="Pfam" id="PF08281"/>
    </source>
</evidence>
<dbReference type="Pfam" id="PF08281">
    <property type="entry name" value="Sigma70_r4_2"/>
    <property type="match status" value="1"/>
</dbReference>
<dbReference type="InterPro" id="IPR013249">
    <property type="entry name" value="RNA_pol_sigma70_r4_t2"/>
</dbReference>
<dbReference type="CDD" id="cd06171">
    <property type="entry name" value="Sigma70_r4"/>
    <property type="match status" value="1"/>
</dbReference>
<dbReference type="NCBIfam" id="TIGR02937">
    <property type="entry name" value="sigma70-ECF"/>
    <property type="match status" value="1"/>
</dbReference>
<dbReference type="SUPFAM" id="SSF88946">
    <property type="entry name" value="Sigma2 domain of RNA polymerase sigma factors"/>
    <property type="match status" value="1"/>
</dbReference>
<comment type="caution">
    <text evidence="8">The sequence shown here is derived from an EMBL/GenBank/DDBJ whole genome shotgun (WGS) entry which is preliminary data.</text>
</comment>
<dbReference type="PATRIC" id="fig|1330534.3.peg.3094"/>
<dbReference type="InterPro" id="IPR013324">
    <property type="entry name" value="RNA_pol_sigma_r3/r4-like"/>
</dbReference>
<evidence type="ECO:0000313" key="9">
    <source>
        <dbReference type="Proteomes" id="UP000016860"/>
    </source>
</evidence>
<evidence type="ECO:0000256" key="3">
    <source>
        <dbReference type="ARBA" id="ARBA00023082"/>
    </source>
</evidence>